<dbReference type="InterPro" id="IPR011006">
    <property type="entry name" value="CheY-like_superfamily"/>
</dbReference>
<dbReference type="Gene3D" id="1.10.3210.10">
    <property type="entry name" value="Hypothetical protein af1432"/>
    <property type="match status" value="1"/>
</dbReference>
<name>A0ABV7C2L6_9VIBR</name>
<evidence type="ECO:0000256" key="3">
    <source>
        <dbReference type="SAM" id="MobiDB-lite"/>
    </source>
</evidence>
<dbReference type="Pfam" id="PF13487">
    <property type="entry name" value="HD_5"/>
    <property type="match status" value="1"/>
</dbReference>
<keyword evidence="2" id="KW-0175">Coiled coil</keyword>
<accession>A0ABV7C2L6</accession>
<sequence>MMTDSKITPDSPDTPVEEVSEAVETPDTDSQRLSLLLLDDEADIVKTLTRVLRLDYDVVSFNEGEDALEYLSDHPVAIIISDMRMPQMDGAKFLSIAKEICPGSVRILLTGYSDMESTIRAVNEGGIHTYLSKPWDNQSLKLTVAKAAEFYVLRKQHDQLLVTLEEKNVELKSFNQRLEEKVLQRTQALKEANSSLEKVLKARNQTFNDILATLKAIIEYSSGMPANHSERVAEQSKVVAKKLGLSDAEINQVYLCALLHEIGLAARKDSKPTLMKRNAGIPSTPDANSVLGAEIVGRIKRFAPLMSVIKHQDENYNGTGGPSHLKGDDIPIGSRIIRVLKNYDYFVAAENNRNRMTATSARRFLTDYSGVLYDPNVVKAFLAVMSDVDQADGLERCVSVNEVKVGTVVKRDVYLSNGSLMLTAGQEISEALLEKLKRIEKDTQYPLAIFI</sequence>
<proteinExistence type="predicted"/>
<feature type="modified residue" description="4-aspartylphosphate" evidence="1">
    <location>
        <position position="82"/>
    </location>
</feature>
<dbReference type="InterPro" id="IPR037522">
    <property type="entry name" value="HD_GYP_dom"/>
</dbReference>
<feature type="coiled-coil region" evidence="2">
    <location>
        <begin position="161"/>
        <end position="195"/>
    </location>
</feature>
<evidence type="ECO:0000259" key="4">
    <source>
        <dbReference type="PROSITE" id="PS50110"/>
    </source>
</evidence>
<evidence type="ECO:0000259" key="5">
    <source>
        <dbReference type="PROSITE" id="PS51832"/>
    </source>
</evidence>
<dbReference type="Gene3D" id="3.40.50.2300">
    <property type="match status" value="1"/>
</dbReference>
<keyword evidence="7" id="KW-1185">Reference proteome</keyword>
<dbReference type="SMART" id="SM00448">
    <property type="entry name" value="REC"/>
    <property type="match status" value="1"/>
</dbReference>
<feature type="domain" description="Response regulatory" evidence="4">
    <location>
        <begin position="34"/>
        <end position="148"/>
    </location>
</feature>
<dbReference type="PROSITE" id="PS51832">
    <property type="entry name" value="HD_GYP"/>
    <property type="match status" value="1"/>
</dbReference>
<organism evidence="6 7">
    <name type="scientific">Vibrio zhugei</name>
    <dbReference type="NCBI Taxonomy" id="2479546"/>
    <lineage>
        <taxon>Bacteria</taxon>
        <taxon>Pseudomonadati</taxon>
        <taxon>Pseudomonadota</taxon>
        <taxon>Gammaproteobacteria</taxon>
        <taxon>Vibrionales</taxon>
        <taxon>Vibrionaceae</taxon>
        <taxon>Vibrio</taxon>
    </lineage>
</organism>
<dbReference type="PANTHER" id="PTHR45228:SF8">
    <property type="entry name" value="TWO-COMPONENT RESPONSE REGULATOR-RELATED"/>
    <property type="match status" value="1"/>
</dbReference>
<dbReference type="SUPFAM" id="SSF52172">
    <property type="entry name" value="CheY-like"/>
    <property type="match status" value="1"/>
</dbReference>
<dbReference type="Proteomes" id="UP001595384">
    <property type="component" value="Unassembled WGS sequence"/>
</dbReference>
<dbReference type="CDD" id="cd17569">
    <property type="entry name" value="REC_HupR-like"/>
    <property type="match status" value="1"/>
</dbReference>
<dbReference type="PANTHER" id="PTHR45228">
    <property type="entry name" value="CYCLIC DI-GMP PHOSPHODIESTERASE TM_0186-RELATED"/>
    <property type="match status" value="1"/>
</dbReference>
<dbReference type="PROSITE" id="PS50110">
    <property type="entry name" value="RESPONSE_REGULATORY"/>
    <property type="match status" value="1"/>
</dbReference>
<dbReference type="EMBL" id="JBHRSE010000002">
    <property type="protein sequence ID" value="MFC3022276.1"/>
    <property type="molecule type" value="Genomic_DNA"/>
</dbReference>
<keyword evidence="1" id="KW-0597">Phosphoprotein</keyword>
<gene>
    <name evidence="6" type="ORF">ACFODT_00210</name>
</gene>
<feature type="compositionally biased region" description="Acidic residues" evidence="3">
    <location>
        <begin position="15"/>
        <end position="27"/>
    </location>
</feature>
<evidence type="ECO:0000313" key="7">
    <source>
        <dbReference type="Proteomes" id="UP001595384"/>
    </source>
</evidence>
<dbReference type="Pfam" id="PF00072">
    <property type="entry name" value="Response_reg"/>
    <property type="match status" value="1"/>
</dbReference>
<evidence type="ECO:0000313" key="6">
    <source>
        <dbReference type="EMBL" id="MFC3022276.1"/>
    </source>
</evidence>
<feature type="domain" description="HD-GYP" evidence="5">
    <location>
        <begin position="203"/>
        <end position="397"/>
    </location>
</feature>
<dbReference type="SUPFAM" id="SSF109604">
    <property type="entry name" value="HD-domain/PDEase-like"/>
    <property type="match status" value="1"/>
</dbReference>
<dbReference type="InterPro" id="IPR003607">
    <property type="entry name" value="HD/PDEase_dom"/>
</dbReference>
<dbReference type="InterPro" id="IPR052020">
    <property type="entry name" value="Cyclic_di-GMP/3'3'-cGAMP_PDE"/>
</dbReference>
<dbReference type="RefSeq" id="WP_241967563.1">
    <property type="nucleotide sequence ID" value="NZ_AP024912.1"/>
</dbReference>
<evidence type="ECO:0000256" key="2">
    <source>
        <dbReference type="SAM" id="Coils"/>
    </source>
</evidence>
<protein>
    <submittedName>
        <fullName evidence="6">HD domain-containing phosphohydrolase</fullName>
    </submittedName>
</protein>
<dbReference type="CDD" id="cd00077">
    <property type="entry name" value="HDc"/>
    <property type="match status" value="1"/>
</dbReference>
<dbReference type="InterPro" id="IPR001789">
    <property type="entry name" value="Sig_transdc_resp-reg_receiver"/>
</dbReference>
<reference evidence="7" key="1">
    <citation type="journal article" date="2019" name="Int. J. Syst. Evol. Microbiol.">
        <title>The Global Catalogue of Microorganisms (GCM) 10K type strain sequencing project: providing services to taxonomists for standard genome sequencing and annotation.</title>
        <authorList>
            <consortium name="The Broad Institute Genomics Platform"/>
            <consortium name="The Broad Institute Genome Sequencing Center for Infectious Disease"/>
            <person name="Wu L."/>
            <person name="Ma J."/>
        </authorList>
    </citation>
    <scope>NUCLEOTIDE SEQUENCE [LARGE SCALE GENOMIC DNA]</scope>
    <source>
        <strain evidence="7">KCTC 62784</strain>
    </source>
</reference>
<comment type="caution">
    <text evidence="6">The sequence shown here is derived from an EMBL/GenBank/DDBJ whole genome shotgun (WGS) entry which is preliminary data.</text>
</comment>
<evidence type="ECO:0000256" key="1">
    <source>
        <dbReference type="PROSITE-ProRule" id="PRU00169"/>
    </source>
</evidence>
<feature type="region of interest" description="Disordered" evidence="3">
    <location>
        <begin position="1"/>
        <end position="27"/>
    </location>
</feature>